<feature type="transmembrane region" description="Helical" evidence="5">
    <location>
        <begin position="79"/>
        <end position="102"/>
    </location>
</feature>
<reference evidence="7" key="1">
    <citation type="submission" date="2017-10" db="EMBL/GenBank/DDBJ databases">
        <title>Massilia psychrophilum sp. nov., a novel purple-pigmented bacterium isolated from Tianshan glacier, Xinjiang Municipality, China.</title>
        <authorList>
            <person name="Wang H."/>
        </authorList>
    </citation>
    <scope>NUCLEOTIDE SEQUENCE [LARGE SCALE GENOMIC DNA]</scope>
    <source>
        <strain evidence="7">B2</strain>
    </source>
</reference>
<proteinExistence type="predicted"/>
<protein>
    <recommendedName>
        <fullName evidence="6">TMEM205-like domain-containing protein</fullName>
    </recommendedName>
</protein>
<feature type="transmembrane region" description="Helical" evidence="5">
    <location>
        <begin position="122"/>
        <end position="144"/>
    </location>
</feature>
<evidence type="ECO:0000313" key="7">
    <source>
        <dbReference type="EMBL" id="ATQ77918.1"/>
    </source>
</evidence>
<dbReference type="Proteomes" id="UP000229897">
    <property type="component" value="Chromosome"/>
</dbReference>
<keyword evidence="8" id="KW-1185">Reference proteome</keyword>
<sequence>MLLARARLLLVTAWAGSLWTVGYLVAPTLFRTLSDSVLAGTIAGSMFRSEAIVSLVCGAGLLVLLALEKGFDAKRKRLLMLVVAGMLALVAVSTLGLGPMMAALKEAAPGGMMEPAARKQFGMLHGVSMVLYLIQSVLAGVLVFKNPAAPITR</sequence>
<keyword evidence="2 5" id="KW-0812">Transmembrane</keyword>
<dbReference type="InterPro" id="IPR025423">
    <property type="entry name" value="TMEM205-like"/>
</dbReference>
<gene>
    <name evidence="7" type="ORF">CR152_28000</name>
</gene>
<comment type="subcellular location">
    <subcellularLocation>
        <location evidence="1">Membrane</location>
    </subcellularLocation>
</comment>
<keyword evidence="3 5" id="KW-1133">Transmembrane helix</keyword>
<dbReference type="OrthoDB" id="5797290at2"/>
<evidence type="ECO:0000256" key="1">
    <source>
        <dbReference type="ARBA" id="ARBA00004370"/>
    </source>
</evidence>
<keyword evidence="4 5" id="KW-0472">Membrane</keyword>
<feature type="transmembrane region" description="Helical" evidence="5">
    <location>
        <begin position="7"/>
        <end position="26"/>
    </location>
</feature>
<evidence type="ECO:0000259" key="6">
    <source>
        <dbReference type="Pfam" id="PF13664"/>
    </source>
</evidence>
<evidence type="ECO:0000256" key="4">
    <source>
        <dbReference type="ARBA" id="ARBA00023136"/>
    </source>
</evidence>
<dbReference type="Pfam" id="PF13664">
    <property type="entry name" value="DUF4149"/>
    <property type="match status" value="1"/>
</dbReference>
<dbReference type="EMBL" id="CP024608">
    <property type="protein sequence ID" value="ATQ77918.1"/>
    <property type="molecule type" value="Genomic_DNA"/>
</dbReference>
<evidence type="ECO:0000256" key="2">
    <source>
        <dbReference type="ARBA" id="ARBA00022692"/>
    </source>
</evidence>
<dbReference type="GO" id="GO:0016020">
    <property type="term" value="C:membrane"/>
    <property type="evidence" value="ECO:0007669"/>
    <property type="project" value="UniProtKB-SubCell"/>
</dbReference>
<dbReference type="KEGG" id="mass:CR152_28000"/>
<organism evidence="7 8">
    <name type="scientific">Massilia violaceinigra</name>
    <dbReference type="NCBI Taxonomy" id="2045208"/>
    <lineage>
        <taxon>Bacteria</taxon>
        <taxon>Pseudomonadati</taxon>
        <taxon>Pseudomonadota</taxon>
        <taxon>Betaproteobacteria</taxon>
        <taxon>Burkholderiales</taxon>
        <taxon>Oxalobacteraceae</taxon>
        <taxon>Telluria group</taxon>
        <taxon>Massilia</taxon>
    </lineage>
</organism>
<feature type="domain" description="TMEM205-like" evidence="6">
    <location>
        <begin position="9"/>
        <end position="107"/>
    </location>
</feature>
<evidence type="ECO:0000256" key="5">
    <source>
        <dbReference type="SAM" id="Phobius"/>
    </source>
</evidence>
<name>A0A2D2DSG9_9BURK</name>
<evidence type="ECO:0000313" key="8">
    <source>
        <dbReference type="Proteomes" id="UP000229897"/>
    </source>
</evidence>
<evidence type="ECO:0000256" key="3">
    <source>
        <dbReference type="ARBA" id="ARBA00022989"/>
    </source>
</evidence>
<feature type="transmembrane region" description="Helical" evidence="5">
    <location>
        <begin position="46"/>
        <end position="67"/>
    </location>
</feature>
<dbReference type="RefSeq" id="WP_099880507.1">
    <property type="nucleotide sequence ID" value="NZ_CP024608.1"/>
</dbReference>
<accession>A0A2D2DSG9</accession>
<dbReference type="AlphaFoldDB" id="A0A2D2DSG9"/>